<dbReference type="EMBL" id="FOPI01000009">
    <property type="protein sequence ID" value="SFG28646.1"/>
    <property type="molecule type" value="Genomic_DNA"/>
</dbReference>
<dbReference type="InterPro" id="IPR004254">
    <property type="entry name" value="AdipoR/HlyIII-related"/>
</dbReference>
<feature type="transmembrane region" description="Helical" evidence="7">
    <location>
        <begin position="120"/>
        <end position="139"/>
    </location>
</feature>
<organism evidence="8 9">
    <name type="scientific">Ligilactobacillus ruminis DSM 20403 = NBRC 102161</name>
    <dbReference type="NCBI Taxonomy" id="1423798"/>
    <lineage>
        <taxon>Bacteria</taxon>
        <taxon>Bacillati</taxon>
        <taxon>Bacillota</taxon>
        <taxon>Bacilli</taxon>
        <taxon>Lactobacillales</taxon>
        <taxon>Lactobacillaceae</taxon>
        <taxon>Ligilactobacillus</taxon>
    </lineage>
</organism>
<keyword evidence="6" id="KW-0479">Metal-binding</keyword>
<evidence type="ECO:0000313" key="9">
    <source>
        <dbReference type="Proteomes" id="UP000182635"/>
    </source>
</evidence>
<keyword evidence="3 7" id="KW-0812">Transmembrane</keyword>
<feature type="transmembrane region" description="Helical" evidence="7">
    <location>
        <begin position="174"/>
        <end position="194"/>
    </location>
</feature>
<dbReference type="Proteomes" id="UP000182635">
    <property type="component" value="Unassembled WGS sequence"/>
</dbReference>
<gene>
    <name evidence="8" type="ORF">SAMN02910432_00704</name>
</gene>
<evidence type="ECO:0000256" key="1">
    <source>
        <dbReference type="ARBA" id="ARBA00004127"/>
    </source>
</evidence>
<dbReference type="InterPro" id="IPR005744">
    <property type="entry name" value="Hy-lIII"/>
</dbReference>
<feature type="binding site" evidence="6">
    <location>
        <position position="79"/>
    </location>
    <ligand>
        <name>Zn(2+)</name>
        <dbReference type="ChEBI" id="CHEBI:29105"/>
    </ligand>
</feature>
<comment type="subcellular location">
    <subcellularLocation>
        <location evidence="1">Endomembrane system</location>
        <topology evidence="1">Multi-pass membrane protein</topology>
    </subcellularLocation>
</comment>
<dbReference type="AlphaFoldDB" id="A0A1I2QSM5"/>
<proteinExistence type="inferred from homology"/>
<dbReference type="Pfam" id="PF03006">
    <property type="entry name" value="HlyIII"/>
    <property type="match status" value="1"/>
</dbReference>
<evidence type="ECO:0000313" key="8">
    <source>
        <dbReference type="EMBL" id="SFG28646.1"/>
    </source>
</evidence>
<dbReference type="GO" id="GO:0046872">
    <property type="term" value="F:metal ion binding"/>
    <property type="evidence" value="ECO:0007669"/>
    <property type="project" value="UniProtKB-KW"/>
</dbReference>
<comment type="similarity">
    <text evidence="2">Belongs to the UPF0073 (Hly-III) family.</text>
</comment>
<feature type="transmembrane region" description="Helical" evidence="7">
    <location>
        <begin position="58"/>
        <end position="84"/>
    </location>
</feature>
<feature type="transmembrane region" description="Helical" evidence="7">
    <location>
        <begin position="96"/>
        <end position="114"/>
    </location>
</feature>
<keyword evidence="5 7" id="KW-0472">Membrane</keyword>
<sequence length="223" mass="25247">MIVLKMGEKERVMTVDRKQRVINEVWSAITHGVGAALGIWMLVLLILKGAETHDLKTIMAFIVYGTSMLLLYLFSTLFHCLYFTKAKRVFQIFDHSGIYLMIAGTYTPYCLLAIKGSLGYALLFVVWVLALAGIGYHILARNRKQVVETIIYVVMGWMCVCGFRPMYLSLGKNGLLLLFLGGVVYTLGALVYSIKGVKYAHVWWHMLVMIGSGLMFLSIYFYL</sequence>
<keyword evidence="6" id="KW-0862">Zinc</keyword>
<dbReference type="NCBIfam" id="TIGR01065">
    <property type="entry name" value="hlyIII"/>
    <property type="match status" value="1"/>
</dbReference>
<feature type="binding site" evidence="6">
    <location>
        <position position="205"/>
    </location>
    <ligand>
        <name>Zn(2+)</name>
        <dbReference type="ChEBI" id="CHEBI:29105"/>
    </ligand>
</feature>
<dbReference type="GO" id="GO:0016020">
    <property type="term" value="C:membrane"/>
    <property type="evidence" value="ECO:0007669"/>
    <property type="project" value="InterPro"/>
</dbReference>
<dbReference type="GO" id="GO:0012505">
    <property type="term" value="C:endomembrane system"/>
    <property type="evidence" value="ECO:0007669"/>
    <property type="project" value="UniProtKB-SubCell"/>
</dbReference>
<dbReference type="OrthoDB" id="9813689at2"/>
<evidence type="ECO:0000256" key="3">
    <source>
        <dbReference type="ARBA" id="ARBA00022692"/>
    </source>
</evidence>
<evidence type="ECO:0000256" key="2">
    <source>
        <dbReference type="ARBA" id="ARBA00008488"/>
    </source>
</evidence>
<dbReference type="GO" id="GO:0140911">
    <property type="term" value="F:pore-forming activity"/>
    <property type="evidence" value="ECO:0007669"/>
    <property type="project" value="InterPro"/>
</dbReference>
<evidence type="ECO:0000256" key="6">
    <source>
        <dbReference type="PIRSR" id="PIRSR604254-1"/>
    </source>
</evidence>
<accession>A0A1I2QSM5</accession>
<evidence type="ECO:0000256" key="5">
    <source>
        <dbReference type="ARBA" id="ARBA00023136"/>
    </source>
</evidence>
<evidence type="ECO:0000256" key="4">
    <source>
        <dbReference type="ARBA" id="ARBA00022989"/>
    </source>
</evidence>
<dbReference type="PANTHER" id="PTHR20855">
    <property type="entry name" value="ADIPOR/PROGESTIN RECEPTOR-RELATED"/>
    <property type="match status" value="1"/>
</dbReference>
<reference evidence="9" key="1">
    <citation type="submission" date="2016-10" db="EMBL/GenBank/DDBJ databases">
        <authorList>
            <person name="Varghese N."/>
            <person name="Submissions S."/>
        </authorList>
    </citation>
    <scope>NUCLEOTIDE SEQUENCE [LARGE SCALE GENOMIC DNA]</scope>
    <source>
        <strain evidence="9">DSM 20403</strain>
    </source>
</reference>
<keyword evidence="4 7" id="KW-1133">Transmembrane helix</keyword>
<feature type="transmembrane region" description="Helical" evidence="7">
    <location>
        <begin position="21"/>
        <end position="46"/>
    </location>
</feature>
<dbReference type="PANTHER" id="PTHR20855:SF129">
    <property type="entry name" value="HEMOLYSIN-3 HOMOLOG"/>
    <property type="match status" value="1"/>
</dbReference>
<protein>
    <submittedName>
        <fullName evidence="8">Hemolysin III</fullName>
    </submittedName>
</protein>
<evidence type="ECO:0000256" key="7">
    <source>
        <dbReference type="SAM" id="Phobius"/>
    </source>
</evidence>
<feature type="binding site" evidence="6">
    <location>
        <position position="201"/>
    </location>
    <ligand>
        <name>Zn(2+)</name>
        <dbReference type="ChEBI" id="CHEBI:29105"/>
    </ligand>
</feature>
<feature type="transmembrane region" description="Helical" evidence="7">
    <location>
        <begin position="201"/>
        <end position="222"/>
    </location>
</feature>
<name>A0A1I2QSM5_9LACO</name>
<feature type="transmembrane region" description="Helical" evidence="7">
    <location>
        <begin position="146"/>
        <end position="168"/>
    </location>
</feature>